<dbReference type="GO" id="GO:0016705">
    <property type="term" value="F:oxidoreductase activity, acting on paired donors, with incorporation or reduction of molecular oxygen"/>
    <property type="evidence" value="ECO:0007669"/>
    <property type="project" value="UniProtKB-UniRule"/>
</dbReference>
<accession>A0A840YD50</accession>
<gene>
    <name evidence="1" type="primary">trhO</name>
    <name evidence="4" type="ORF">FHT02_001443</name>
</gene>
<dbReference type="PANTHER" id="PTHR43268">
    <property type="entry name" value="THIOSULFATE SULFURTRANSFERASE/RHODANESE-LIKE DOMAIN-CONTAINING PROTEIN 2"/>
    <property type="match status" value="1"/>
</dbReference>
<dbReference type="InterPro" id="IPR036280">
    <property type="entry name" value="Multihaem_cyt_sf"/>
</dbReference>
<dbReference type="EC" id="1.14.-.-" evidence="1"/>
<dbReference type="AlphaFoldDB" id="A0A840YD50"/>
<dbReference type="InterPro" id="IPR036873">
    <property type="entry name" value="Rhodanese-like_dom_sf"/>
</dbReference>
<keyword evidence="1" id="KW-0819">tRNA processing</keyword>
<name>A0A840YD50_9SPHN</name>
<feature type="region of interest" description="Disordered" evidence="2">
    <location>
        <begin position="318"/>
        <end position="352"/>
    </location>
</feature>
<dbReference type="GO" id="GO:0006400">
    <property type="term" value="P:tRNA modification"/>
    <property type="evidence" value="ECO:0007669"/>
    <property type="project" value="UniProtKB-UniRule"/>
</dbReference>
<dbReference type="NCBIfam" id="NF001136">
    <property type="entry name" value="PRK00142.1-4"/>
    <property type="match status" value="1"/>
</dbReference>
<evidence type="ECO:0000313" key="5">
    <source>
        <dbReference type="Proteomes" id="UP000527143"/>
    </source>
</evidence>
<dbReference type="Pfam" id="PF17773">
    <property type="entry name" value="UPF0176_N"/>
    <property type="match status" value="1"/>
</dbReference>
<feature type="compositionally biased region" description="Basic and acidic residues" evidence="2">
    <location>
        <begin position="318"/>
        <end position="328"/>
    </location>
</feature>
<dbReference type="InterPro" id="IPR001763">
    <property type="entry name" value="Rhodanese-like_dom"/>
</dbReference>
<proteinExistence type="inferred from homology"/>
<keyword evidence="1" id="KW-0560">Oxidoreductase</keyword>
<dbReference type="HAMAP" id="MF_00469">
    <property type="entry name" value="TrhO"/>
    <property type="match status" value="1"/>
</dbReference>
<dbReference type="InterPro" id="IPR040503">
    <property type="entry name" value="TRHO_N"/>
</dbReference>
<dbReference type="SMART" id="SM00450">
    <property type="entry name" value="RHOD"/>
    <property type="match status" value="1"/>
</dbReference>
<comment type="similarity">
    <text evidence="1">Belongs to the TrhO family.</text>
</comment>
<keyword evidence="5" id="KW-1185">Reference proteome</keyword>
<dbReference type="Proteomes" id="UP000527143">
    <property type="component" value="Unassembled WGS sequence"/>
</dbReference>
<dbReference type="Pfam" id="PF00581">
    <property type="entry name" value="Rhodanese"/>
    <property type="match status" value="1"/>
</dbReference>
<organism evidence="4 5">
    <name type="scientific">Sphingomonas xinjiangensis</name>
    <dbReference type="NCBI Taxonomy" id="643568"/>
    <lineage>
        <taxon>Bacteria</taxon>
        <taxon>Pseudomonadati</taxon>
        <taxon>Pseudomonadota</taxon>
        <taxon>Alphaproteobacteria</taxon>
        <taxon>Sphingomonadales</taxon>
        <taxon>Sphingomonadaceae</taxon>
        <taxon>Sphingomonas</taxon>
    </lineage>
</organism>
<feature type="domain" description="Rhodanese" evidence="3">
    <location>
        <begin position="158"/>
        <end position="256"/>
    </location>
</feature>
<dbReference type="InterPro" id="IPR020936">
    <property type="entry name" value="TrhO"/>
</dbReference>
<dbReference type="SUPFAM" id="SSF52821">
    <property type="entry name" value="Rhodanese/Cell cycle control phosphatase"/>
    <property type="match status" value="1"/>
</dbReference>
<comment type="function">
    <text evidence="1">Catalyzes oxygen-dependent 5-hydroxyuridine (ho5U) modification at position 34 in tRNAs.</text>
</comment>
<evidence type="ECO:0000259" key="3">
    <source>
        <dbReference type="PROSITE" id="PS50206"/>
    </source>
</evidence>
<evidence type="ECO:0000313" key="4">
    <source>
        <dbReference type="EMBL" id="MBB5710215.1"/>
    </source>
</evidence>
<dbReference type="Gene3D" id="3.30.70.100">
    <property type="match status" value="1"/>
</dbReference>
<dbReference type="EMBL" id="JACIJF010000003">
    <property type="protein sequence ID" value="MBB5710215.1"/>
    <property type="molecule type" value="Genomic_DNA"/>
</dbReference>
<dbReference type="PANTHER" id="PTHR43268:SF3">
    <property type="entry name" value="RHODANESE-LIKE DOMAIN-CONTAINING PROTEIN 7-RELATED"/>
    <property type="match status" value="1"/>
</dbReference>
<dbReference type="CDD" id="cd01518">
    <property type="entry name" value="RHOD_YceA"/>
    <property type="match status" value="1"/>
</dbReference>
<dbReference type="PROSITE" id="PS50206">
    <property type="entry name" value="RHODANESE_3"/>
    <property type="match status" value="1"/>
</dbReference>
<protein>
    <recommendedName>
        <fullName evidence="1">tRNA uridine(34) hydroxylase</fullName>
        <ecNumber evidence="1">1.14.-.-</ecNumber>
    </recommendedName>
    <alternativeName>
        <fullName evidence="1">tRNA hydroxylation protein O</fullName>
    </alternativeName>
</protein>
<evidence type="ECO:0000256" key="2">
    <source>
        <dbReference type="SAM" id="MobiDB-lite"/>
    </source>
</evidence>
<dbReference type="SUPFAM" id="SSF48695">
    <property type="entry name" value="Multiheme cytochromes"/>
    <property type="match status" value="1"/>
</dbReference>
<comment type="caution">
    <text evidence="4">The sequence shown here is derived from an EMBL/GenBank/DDBJ whole genome shotgun (WGS) entry which is preliminary data.</text>
</comment>
<sequence>MIVPAGSSRRRGVGMALGCRGGYGAVGMDNSVSASPSPLSVAALYRFTPFDDCASIQGPLERLCREQGVRGTLLLAHEGINGTIAGPADGISAVLAHIRSLPGCAELDVKLSSASAMPFHRMKVRLKREIVTMGEPDIEPRGSAGTYVAPQEWNALIADPETILIDTRNDYEVAIGTFQGAIDPKTATFRDFPAWFRSERERLLVAGKQPKVAMFCTGGIRCEKSTAFLKQEGVENVFHLQGGILKYLETVPQDASLWRGECFVFDQRVAIGHGLAQGSHTLCHACRRPLNEQDRTSPLYEAGVSCAACHGERTEAQRASARERHRQETLAASRGRSHIGAVQAGEDDDCAS</sequence>
<reference evidence="4 5" key="1">
    <citation type="submission" date="2020-08" db="EMBL/GenBank/DDBJ databases">
        <title>Genomic Encyclopedia of Type Strains, Phase IV (KMG-IV): sequencing the most valuable type-strain genomes for metagenomic binning, comparative biology and taxonomic classification.</title>
        <authorList>
            <person name="Goeker M."/>
        </authorList>
    </citation>
    <scope>NUCLEOTIDE SEQUENCE [LARGE SCALE GENOMIC DNA]</scope>
    <source>
        <strain evidence="4 5">DSM 26736</strain>
    </source>
</reference>
<dbReference type="Gene3D" id="3.40.250.10">
    <property type="entry name" value="Rhodanese-like domain"/>
    <property type="match status" value="1"/>
</dbReference>
<evidence type="ECO:0000256" key="1">
    <source>
        <dbReference type="HAMAP-Rule" id="MF_00469"/>
    </source>
</evidence>
<comment type="catalytic activity">
    <reaction evidence="1">
        <text>uridine(34) in tRNA + AH2 + O2 = 5-hydroxyuridine(34) in tRNA + A + H2O</text>
        <dbReference type="Rhea" id="RHEA:64224"/>
        <dbReference type="Rhea" id="RHEA-COMP:11727"/>
        <dbReference type="Rhea" id="RHEA-COMP:13381"/>
        <dbReference type="ChEBI" id="CHEBI:13193"/>
        <dbReference type="ChEBI" id="CHEBI:15377"/>
        <dbReference type="ChEBI" id="CHEBI:15379"/>
        <dbReference type="ChEBI" id="CHEBI:17499"/>
        <dbReference type="ChEBI" id="CHEBI:65315"/>
        <dbReference type="ChEBI" id="CHEBI:136877"/>
    </reaction>
</comment>